<evidence type="ECO:0000313" key="3">
    <source>
        <dbReference type="EMBL" id="CAK0894740.1"/>
    </source>
</evidence>
<evidence type="ECO:0000313" key="4">
    <source>
        <dbReference type="Proteomes" id="UP001189429"/>
    </source>
</evidence>
<protein>
    <recommendedName>
        <fullName evidence="2">Helix-hairpin-helix DNA-binding motif class 1 domain-containing protein</fullName>
    </recommendedName>
</protein>
<sequence length="464" mass="48522">MAGVCARDGSRPLFALVVLVLLHTPCAVREQTDLDILETGLGSGLGQLPGGIGVELNKIPGLGGKSKKSLVEAIEFAIAKQGKGSFTNKCRVMANWFRMVSDETGIADAVDAMRAVQKELTVQSCPDLDALLAGSLLQTSGAVRHTDSDSDSGLGKLPGSIGVELNKVPGLGGKSKKSLVEAIEFAIAKQGKGSFTNKCRVMANWFRMVSDETSIADVVDAMRAVQKELTVQSCPDLDALLAGSLLQTSGAVREQTDSDSDSGLGKLPGSIGVELNKVPGLGGKSKKSLVEAIEFAIAKQGKGSFTNKCRVMANWFRMVSDETGIDDVVDAMRAVQKELTVQSCPDLDALLAGSLLQTSGAVREQTDSDSDSGLGKLPGSIGVELNKVPGLGGKSKKSLVKAIEFAIAKQGKGSFTNKCRVMANWFRMVSDETGTADVADAMKAVQGALVVQSCPDLDTLLEGA</sequence>
<accession>A0ABN9X5R5</accession>
<keyword evidence="1" id="KW-0732">Signal</keyword>
<organism evidence="3 4">
    <name type="scientific">Prorocentrum cordatum</name>
    <dbReference type="NCBI Taxonomy" id="2364126"/>
    <lineage>
        <taxon>Eukaryota</taxon>
        <taxon>Sar</taxon>
        <taxon>Alveolata</taxon>
        <taxon>Dinophyceae</taxon>
        <taxon>Prorocentrales</taxon>
        <taxon>Prorocentraceae</taxon>
        <taxon>Prorocentrum</taxon>
    </lineage>
</organism>
<dbReference type="EMBL" id="CAUYUJ010019943">
    <property type="protein sequence ID" value="CAK0894740.1"/>
    <property type="molecule type" value="Genomic_DNA"/>
</dbReference>
<feature type="domain" description="Helix-hairpin-helix DNA-binding motif class 1" evidence="2">
    <location>
        <begin position="383"/>
        <end position="402"/>
    </location>
</feature>
<dbReference type="SMART" id="SM00278">
    <property type="entry name" value="HhH1"/>
    <property type="match status" value="4"/>
</dbReference>
<name>A0ABN9X5R5_9DINO</name>
<comment type="caution">
    <text evidence="3">The sequence shown here is derived from an EMBL/GenBank/DDBJ whole genome shotgun (WGS) entry which is preliminary data.</text>
</comment>
<keyword evidence="4" id="KW-1185">Reference proteome</keyword>
<gene>
    <name evidence="3" type="ORF">PCOR1329_LOCUS73701</name>
</gene>
<dbReference type="InterPro" id="IPR003583">
    <property type="entry name" value="Hlx-hairpin-Hlx_DNA-bd_motif"/>
</dbReference>
<evidence type="ECO:0000259" key="2">
    <source>
        <dbReference type="SMART" id="SM00278"/>
    </source>
</evidence>
<proteinExistence type="predicted"/>
<feature type="chain" id="PRO_5046656708" description="Helix-hairpin-helix DNA-binding motif class 1 domain-containing protein" evidence="1">
    <location>
        <begin position="31"/>
        <end position="464"/>
    </location>
</feature>
<evidence type="ECO:0000256" key="1">
    <source>
        <dbReference type="SAM" id="SignalP"/>
    </source>
</evidence>
<feature type="domain" description="Helix-hairpin-helix DNA-binding motif class 1" evidence="2">
    <location>
        <begin position="273"/>
        <end position="292"/>
    </location>
</feature>
<feature type="domain" description="Helix-hairpin-helix DNA-binding motif class 1" evidence="2">
    <location>
        <begin position="163"/>
        <end position="182"/>
    </location>
</feature>
<reference evidence="3" key="1">
    <citation type="submission" date="2023-10" db="EMBL/GenBank/DDBJ databases">
        <authorList>
            <person name="Chen Y."/>
            <person name="Shah S."/>
            <person name="Dougan E. K."/>
            <person name="Thang M."/>
            <person name="Chan C."/>
        </authorList>
    </citation>
    <scope>NUCLEOTIDE SEQUENCE [LARGE SCALE GENOMIC DNA]</scope>
</reference>
<dbReference type="Proteomes" id="UP001189429">
    <property type="component" value="Unassembled WGS sequence"/>
</dbReference>
<feature type="domain" description="Helix-hairpin-helix DNA-binding motif class 1" evidence="2">
    <location>
        <begin position="54"/>
        <end position="73"/>
    </location>
</feature>
<feature type="signal peptide" evidence="1">
    <location>
        <begin position="1"/>
        <end position="30"/>
    </location>
</feature>